<gene>
    <name evidence="1" type="ORF">HCT14_04585</name>
</gene>
<accession>A0A968KRI2</accession>
<comment type="caution">
    <text evidence="1">The sequence shown here is derived from an EMBL/GenBank/DDBJ whole genome shotgun (WGS) entry which is preliminary data.</text>
</comment>
<protein>
    <submittedName>
        <fullName evidence="1">Uncharacterized protein</fullName>
    </submittedName>
</protein>
<proteinExistence type="predicted"/>
<name>A0A968KRI2_9SPIO</name>
<reference evidence="1 2" key="1">
    <citation type="submission" date="2020-03" db="EMBL/GenBank/DDBJ databases">
        <title>Spirochaetal bacteria isolated from arthropods constitute a novel genus Entomospira genus novum within the order Spirochaetales.</title>
        <authorList>
            <person name="Grana-Miraglia L."/>
            <person name="Sikutova S."/>
            <person name="Fingerle V."/>
            <person name="Sing A."/>
            <person name="Castillo-Ramirez S."/>
            <person name="Margos G."/>
            <person name="Rudolf I."/>
        </authorList>
    </citation>
    <scope>NUCLEOTIDE SEQUENCE [LARGE SCALE GENOMIC DNA]</scope>
    <source>
        <strain evidence="1 2">BR193</strain>
    </source>
</reference>
<dbReference type="EMBL" id="JAATLJ010000001">
    <property type="protein sequence ID" value="NIZ40784.1"/>
    <property type="molecule type" value="Genomic_DNA"/>
</dbReference>
<evidence type="ECO:0000313" key="1">
    <source>
        <dbReference type="EMBL" id="NIZ40784.1"/>
    </source>
</evidence>
<dbReference type="Proteomes" id="UP000711995">
    <property type="component" value="Unassembled WGS sequence"/>
</dbReference>
<evidence type="ECO:0000313" key="2">
    <source>
        <dbReference type="Proteomes" id="UP000711995"/>
    </source>
</evidence>
<sequence>MQKNILSFLLLNTIILVSCSPSQGPSYVKPSNEQLSIIGQKIFQNETGGKVKDLVYWNTLEAFPSLGLGHFIWMPEGYSDPNFGDGSFPELIAFYKASGYRDQDLPKLLQGNRSRAPWKTRTEMYALYDANDADILELQQFLYTTFDVQIDFIWNRLQAALPNMLAKASNPSHLQTQFNRLATSPLGYYPLIDYVNFKGEGLSGNDYVTYMVDILGTKGEDLSPKRTRAYNNYGWGLRQVLMEMKGSEKGVPALEEFSRSAGFVLTKRVENAALEGRDESSFLQGWLNRTKTYAISLF</sequence>
<keyword evidence="2" id="KW-1185">Reference proteome</keyword>
<dbReference type="AlphaFoldDB" id="A0A968KRI2"/>
<dbReference type="PROSITE" id="PS51257">
    <property type="entry name" value="PROKAR_LIPOPROTEIN"/>
    <property type="match status" value="1"/>
</dbReference>
<organism evidence="1 2">
    <name type="scientific">Entomospira entomophila</name>
    <dbReference type="NCBI Taxonomy" id="2719988"/>
    <lineage>
        <taxon>Bacteria</taxon>
        <taxon>Pseudomonadati</taxon>
        <taxon>Spirochaetota</taxon>
        <taxon>Spirochaetia</taxon>
        <taxon>Spirochaetales</taxon>
        <taxon>Spirochaetaceae</taxon>
        <taxon>Entomospira</taxon>
    </lineage>
</organism>